<protein>
    <submittedName>
        <fullName evidence="2">Uncharacterized protein</fullName>
    </submittedName>
</protein>
<feature type="region of interest" description="Disordered" evidence="1">
    <location>
        <begin position="1"/>
        <end position="29"/>
    </location>
</feature>
<dbReference type="EMBL" id="AP008226">
    <property type="protein sequence ID" value="BAD70735.1"/>
    <property type="molecule type" value="Genomic_DNA"/>
</dbReference>
<dbReference type="Proteomes" id="UP000000532">
    <property type="component" value="Chromosome"/>
</dbReference>
<evidence type="ECO:0000313" key="3">
    <source>
        <dbReference type="Proteomes" id="UP000000532"/>
    </source>
</evidence>
<dbReference type="EnsemblBacteria" id="BAD70735">
    <property type="protein sequence ID" value="BAD70735"/>
    <property type="gene ID" value="BAD70735"/>
</dbReference>
<gene>
    <name evidence="2" type="ordered locus">TTHA0912</name>
</gene>
<keyword evidence="3" id="KW-1185">Reference proteome</keyword>
<reference evidence="2 3" key="1">
    <citation type="submission" date="2004-11" db="EMBL/GenBank/DDBJ databases">
        <title>Complete genome sequence of Thermus thermophilus HB8.</title>
        <authorList>
            <person name="Masui R."/>
            <person name="Kurokawa K."/>
            <person name="Nakagawa N."/>
            <person name="Tokunaga F."/>
            <person name="Koyama Y."/>
            <person name="Shibata T."/>
            <person name="Oshima T."/>
            <person name="Yokoyama S."/>
            <person name="Yasunaga T."/>
            <person name="Kuramitsu S."/>
        </authorList>
    </citation>
    <scope>NUCLEOTIDE SEQUENCE [LARGE SCALE GENOMIC DNA]</scope>
    <source>
        <strain evidence="3">ATCC 27634 / DSM 579 / HB8</strain>
    </source>
</reference>
<evidence type="ECO:0000313" key="2">
    <source>
        <dbReference type="EMBL" id="BAD70735.1"/>
    </source>
</evidence>
<dbReference type="HOGENOM" id="CLU_3410420_0_0_0"/>
<sequence length="29" mass="3179">MKRKSAYSPSAREKLAFKVPTRRSGLGGV</sequence>
<evidence type="ECO:0000256" key="1">
    <source>
        <dbReference type="SAM" id="MobiDB-lite"/>
    </source>
</evidence>
<name>Q5SJU6_THET8</name>
<dbReference type="KEGG" id="ttj:TTHA0912"/>
<proteinExistence type="predicted"/>
<dbReference type="AlphaFoldDB" id="Q5SJU6"/>
<organism evidence="2 3">
    <name type="scientific">Thermus thermophilus (strain ATCC 27634 / DSM 579 / HB8)</name>
    <dbReference type="NCBI Taxonomy" id="300852"/>
    <lineage>
        <taxon>Bacteria</taxon>
        <taxon>Thermotogati</taxon>
        <taxon>Deinococcota</taxon>
        <taxon>Deinococci</taxon>
        <taxon>Thermales</taxon>
        <taxon>Thermaceae</taxon>
        <taxon>Thermus</taxon>
    </lineage>
</organism>
<accession>Q5SJU6</accession>